<feature type="compositionally biased region" description="Low complexity" evidence="2">
    <location>
        <begin position="381"/>
        <end position="394"/>
    </location>
</feature>
<protein>
    <submittedName>
        <fullName evidence="3">Uncharacterized protein</fullName>
    </submittedName>
</protein>
<feature type="region of interest" description="Disordered" evidence="2">
    <location>
        <begin position="1"/>
        <end position="44"/>
    </location>
</feature>
<comment type="caution">
    <text evidence="3">The sequence shown here is derived from an EMBL/GenBank/DDBJ whole genome shotgun (WGS) entry which is preliminary data.</text>
</comment>
<dbReference type="AlphaFoldDB" id="A0A8K0TFR7"/>
<keyword evidence="1" id="KW-0175">Coiled coil</keyword>
<dbReference type="Proteomes" id="UP000813385">
    <property type="component" value="Unassembled WGS sequence"/>
</dbReference>
<evidence type="ECO:0000256" key="1">
    <source>
        <dbReference type="SAM" id="Coils"/>
    </source>
</evidence>
<dbReference type="EMBL" id="JAGPXD010000003">
    <property type="protein sequence ID" value="KAH7363153.1"/>
    <property type="molecule type" value="Genomic_DNA"/>
</dbReference>
<feature type="compositionally biased region" description="Basic and acidic residues" evidence="2">
    <location>
        <begin position="421"/>
        <end position="443"/>
    </location>
</feature>
<feature type="region of interest" description="Disordered" evidence="2">
    <location>
        <begin position="377"/>
        <end position="474"/>
    </location>
</feature>
<evidence type="ECO:0000256" key="2">
    <source>
        <dbReference type="SAM" id="MobiDB-lite"/>
    </source>
</evidence>
<dbReference type="OrthoDB" id="3562937at2759"/>
<feature type="compositionally biased region" description="Low complexity" evidence="2">
    <location>
        <begin position="18"/>
        <end position="34"/>
    </location>
</feature>
<feature type="coiled-coil region" evidence="1">
    <location>
        <begin position="142"/>
        <end position="169"/>
    </location>
</feature>
<evidence type="ECO:0000313" key="4">
    <source>
        <dbReference type="Proteomes" id="UP000813385"/>
    </source>
</evidence>
<accession>A0A8K0TFR7</accession>
<feature type="compositionally biased region" description="Pro residues" evidence="2">
    <location>
        <begin position="1"/>
        <end position="17"/>
    </location>
</feature>
<feature type="compositionally biased region" description="Polar residues" evidence="2">
    <location>
        <begin position="263"/>
        <end position="272"/>
    </location>
</feature>
<feature type="compositionally biased region" description="Polar residues" evidence="2">
    <location>
        <begin position="465"/>
        <end position="474"/>
    </location>
</feature>
<keyword evidence="4" id="KW-1185">Reference proteome</keyword>
<evidence type="ECO:0000313" key="3">
    <source>
        <dbReference type="EMBL" id="KAH7363153.1"/>
    </source>
</evidence>
<organism evidence="3 4">
    <name type="scientific">Plectosphaerella cucumerina</name>
    <dbReference type="NCBI Taxonomy" id="40658"/>
    <lineage>
        <taxon>Eukaryota</taxon>
        <taxon>Fungi</taxon>
        <taxon>Dikarya</taxon>
        <taxon>Ascomycota</taxon>
        <taxon>Pezizomycotina</taxon>
        <taxon>Sordariomycetes</taxon>
        <taxon>Hypocreomycetidae</taxon>
        <taxon>Glomerellales</taxon>
        <taxon>Plectosphaerellaceae</taxon>
        <taxon>Plectosphaerella</taxon>
    </lineage>
</organism>
<feature type="region of interest" description="Disordered" evidence="2">
    <location>
        <begin position="217"/>
        <end position="301"/>
    </location>
</feature>
<proteinExistence type="predicted"/>
<reference evidence="3" key="1">
    <citation type="journal article" date="2021" name="Nat. Commun.">
        <title>Genetic determinants of endophytism in the Arabidopsis root mycobiome.</title>
        <authorList>
            <person name="Mesny F."/>
            <person name="Miyauchi S."/>
            <person name="Thiergart T."/>
            <person name="Pickel B."/>
            <person name="Atanasova L."/>
            <person name="Karlsson M."/>
            <person name="Huettel B."/>
            <person name="Barry K.W."/>
            <person name="Haridas S."/>
            <person name="Chen C."/>
            <person name="Bauer D."/>
            <person name="Andreopoulos W."/>
            <person name="Pangilinan J."/>
            <person name="LaButti K."/>
            <person name="Riley R."/>
            <person name="Lipzen A."/>
            <person name="Clum A."/>
            <person name="Drula E."/>
            <person name="Henrissat B."/>
            <person name="Kohler A."/>
            <person name="Grigoriev I.V."/>
            <person name="Martin F.M."/>
            <person name="Hacquard S."/>
        </authorList>
    </citation>
    <scope>NUCLEOTIDE SEQUENCE</scope>
    <source>
        <strain evidence="3">MPI-CAGE-AT-0016</strain>
    </source>
</reference>
<gene>
    <name evidence="3" type="ORF">B0T11DRAFT_329155</name>
</gene>
<name>A0A8K0TFR7_9PEZI</name>
<sequence length="474" mass="52832">MGTFPPTPAQPSEPKQPAPSLAATFAPAPAQAPMAPLPPPQPKKDLLGDFTKWFVEGDGGLLQEFQDYVVENLVKQTFDQFVASEEERKRKEEEASDLAKAREFQIYNLRVKFFYRWRNIARTLRLRRRRANDKAEYKKYMAAKHAEAVEAKRQAKKRAEAEKLALERGPDPVAEFRELLQRREGYEDAILASGILVGVADEQQAANKIVRSDFKIPRIPDRTGSNRKSLPNGDANHTASERASPVGGAKTRALREQLHGASKSLSGTSSFRRSLPPGSKPMHSWRVSPAASDSGKRVSKVSDRWRLKAMGLATMPDGTALPEQLANSMRYDGKRYEGWGSFGLDSNSAKHHRSRSTSTDLAHSAAVRNAFVESFRKSGGTAASTTPRETSPSSSKRKRTSDDGADKNGSRPKKLATGEDSIERILREAKELRGSLRTSRADLDETTGWFREQSEMMQQDEMLSRRSSSNWGRE</sequence>
<feature type="compositionally biased region" description="Basic and acidic residues" evidence="2">
    <location>
        <begin position="400"/>
        <end position="409"/>
    </location>
</feature>